<feature type="compositionally biased region" description="Basic and acidic residues" evidence="11">
    <location>
        <begin position="468"/>
        <end position="484"/>
    </location>
</feature>
<dbReference type="InterPro" id="IPR004728">
    <property type="entry name" value="Sec62"/>
</dbReference>
<keyword evidence="14" id="KW-1185">Reference proteome</keyword>
<dbReference type="PANTHER" id="PTHR12443">
    <property type="entry name" value="TRANSLOCATION PROTEIN SEC62"/>
    <property type="match status" value="1"/>
</dbReference>
<dbReference type="Pfam" id="PF03839">
    <property type="entry name" value="Sec62"/>
    <property type="match status" value="1"/>
</dbReference>
<proteinExistence type="inferred from homology"/>
<evidence type="ECO:0000256" key="11">
    <source>
        <dbReference type="SAM" id="MobiDB-lite"/>
    </source>
</evidence>
<evidence type="ECO:0000256" key="8">
    <source>
        <dbReference type="ARBA" id="ARBA00022989"/>
    </source>
</evidence>
<feature type="transmembrane region" description="Helical" evidence="12">
    <location>
        <begin position="372"/>
        <end position="399"/>
    </location>
</feature>
<feature type="transmembrane region" description="Helical" evidence="12">
    <location>
        <begin position="346"/>
        <end position="366"/>
    </location>
</feature>
<comment type="similarity">
    <text evidence="2">Belongs to the SEC62 family.</text>
</comment>
<feature type="region of interest" description="Disordered" evidence="11">
    <location>
        <begin position="182"/>
        <end position="215"/>
    </location>
</feature>
<dbReference type="NCBIfam" id="TIGR00869">
    <property type="entry name" value="sec62"/>
    <property type="match status" value="1"/>
</dbReference>
<dbReference type="PANTHER" id="PTHR12443:SF9">
    <property type="entry name" value="TRANSLOCATION PROTEIN SEC62"/>
    <property type="match status" value="1"/>
</dbReference>
<dbReference type="GO" id="GO:0031204">
    <property type="term" value="P:post-translational protein targeting to membrane, translocation"/>
    <property type="evidence" value="ECO:0007669"/>
    <property type="project" value="TreeGrafter"/>
</dbReference>
<keyword evidence="6" id="KW-0256">Endoplasmic reticulum</keyword>
<evidence type="ECO:0000256" key="2">
    <source>
        <dbReference type="ARBA" id="ARBA00010604"/>
    </source>
</evidence>
<feature type="region of interest" description="Disordered" evidence="11">
    <location>
        <begin position="440"/>
        <end position="518"/>
    </location>
</feature>
<evidence type="ECO:0000256" key="10">
    <source>
        <dbReference type="ARBA" id="ARBA00023136"/>
    </source>
</evidence>
<dbReference type="GO" id="GO:0005789">
    <property type="term" value="C:endoplasmic reticulum membrane"/>
    <property type="evidence" value="ECO:0007669"/>
    <property type="project" value="UniProtKB-SubCell"/>
</dbReference>
<protein>
    <recommendedName>
        <fullName evidence="3">Translocation protein SEC62</fullName>
    </recommendedName>
</protein>
<keyword evidence="10 12" id="KW-0472">Membrane</keyword>
<evidence type="ECO:0000256" key="5">
    <source>
        <dbReference type="ARBA" id="ARBA00022692"/>
    </source>
</evidence>
<organism evidence="13 14">
    <name type="scientific">Acrodontium crateriforme</name>
    <dbReference type="NCBI Taxonomy" id="150365"/>
    <lineage>
        <taxon>Eukaryota</taxon>
        <taxon>Fungi</taxon>
        <taxon>Dikarya</taxon>
        <taxon>Ascomycota</taxon>
        <taxon>Pezizomycotina</taxon>
        <taxon>Dothideomycetes</taxon>
        <taxon>Dothideomycetidae</taxon>
        <taxon>Mycosphaerellales</taxon>
        <taxon>Teratosphaeriaceae</taxon>
        <taxon>Acrodontium</taxon>
    </lineage>
</organism>
<evidence type="ECO:0000256" key="1">
    <source>
        <dbReference type="ARBA" id="ARBA00004477"/>
    </source>
</evidence>
<evidence type="ECO:0000256" key="7">
    <source>
        <dbReference type="ARBA" id="ARBA00022927"/>
    </source>
</evidence>
<evidence type="ECO:0000256" key="9">
    <source>
        <dbReference type="ARBA" id="ARBA00023010"/>
    </source>
</evidence>
<dbReference type="EMBL" id="CP138580">
    <property type="protein sequence ID" value="WPG97857.1"/>
    <property type="molecule type" value="Genomic_DNA"/>
</dbReference>
<keyword evidence="9" id="KW-0811">Translocation</keyword>
<evidence type="ECO:0000256" key="3">
    <source>
        <dbReference type="ARBA" id="ARBA00021257"/>
    </source>
</evidence>
<dbReference type="Proteomes" id="UP001303373">
    <property type="component" value="Chromosome 1"/>
</dbReference>
<feature type="compositionally biased region" description="Basic and acidic residues" evidence="11">
    <location>
        <begin position="440"/>
        <end position="460"/>
    </location>
</feature>
<keyword evidence="5 12" id="KW-0812">Transmembrane</keyword>
<dbReference type="InterPro" id="IPR011553">
    <property type="entry name" value="Sec62_asco"/>
</dbReference>
<feature type="compositionally biased region" description="Polar residues" evidence="11">
    <location>
        <begin position="498"/>
        <end position="509"/>
    </location>
</feature>
<evidence type="ECO:0000256" key="6">
    <source>
        <dbReference type="ARBA" id="ARBA00022824"/>
    </source>
</evidence>
<keyword evidence="8 12" id="KW-1133">Transmembrane helix</keyword>
<reference evidence="13 14" key="1">
    <citation type="submission" date="2023-11" db="EMBL/GenBank/DDBJ databases">
        <title>An acidophilic fungus is an integral part of prey digestion in a carnivorous sundew plant.</title>
        <authorList>
            <person name="Tsai I.J."/>
        </authorList>
    </citation>
    <scope>NUCLEOTIDE SEQUENCE [LARGE SCALE GENOMIC DNA]</scope>
    <source>
        <strain evidence="13">169a</strain>
    </source>
</reference>
<name>A0AAQ3LY84_9PEZI</name>
<comment type="subcellular location">
    <subcellularLocation>
        <location evidence="1">Endoplasmic reticulum membrane</location>
        <topology evidence="1">Multi-pass membrane protein</topology>
    </subcellularLocation>
</comment>
<feature type="compositionally biased region" description="Low complexity" evidence="11">
    <location>
        <begin position="183"/>
        <end position="208"/>
    </location>
</feature>
<keyword evidence="4" id="KW-0813">Transport</keyword>
<gene>
    <name evidence="13" type="ORF">R9X50_00063900</name>
</gene>
<evidence type="ECO:0000256" key="12">
    <source>
        <dbReference type="SAM" id="Phobius"/>
    </source>
</evidence>
<evidence type="ECO:0000313" key="14">
    <source>
        <dbReference type="Proteomes" id="UP001303373"/>
    </source>
</evidence>
<keyword evidence="7" id="KW-0653">Protein transport</keyword>
<evidence type="ECO:0000256" key="4">
    <source>
        <dbReference type="ARBA" id="ARBA00022448"/>
    </source>
</evidence>
<evidence type="ECO:0000313" key="13">
    <source>
        <dbReference type="EMBL" id="WPG97857.1"/>
    </source>
</evidence>
<accession>A0AAQ3LY84</accession>
<sequence>MAQPGMPPGAIQIPIQLEPGQTQPTQEQIREVQARITADAAKAGVSVQEFVERMRQQAMQQQQAQIAAEAEKAGVSVPEFMERMRQHAMQQQQAQIAAEAEKAGLSVPAFIEKMKAQQMQQQQMQQQAQLKAEAERAGVSVEEYVEQLKARAMEQHAQQQAHIKAEAEKAGMTPEEFVEKMKAQQMQQQQQMRQQQMQQQSAAQPGQQVPIAPGPPKPEALAVAHFLQSQDLKPRTCIFQEKRKDMFKVKRAIRALNSPAYEKARKKNPLLPEVKDRVTAENTFKLLPLSLLALRVSKHDPHEGHDHGKKKRTKGLWTVKIEPQQEARDDFHYVWLYEGAQWKKKLYAVGALALILAVVFFPVWPYHLRLGVWYLSMAMLGVLGLFFAMAIFRLILFVITTFTNAPGLWLFPNLFEDVGFFDSFKPAWAWHEDEVAIKKRKKEERDRKKAKREAKSSEKHGNKHGHNHSQEHQHGPGCNHDHSHALPQMTTTTTTGTDNSSSNIQQRNMASRVEEVDE</sequence>
<dbReference type="AlphaFoldDB" id="A0AAQ3LY84"/>